<keyword evidence="1 3" id="KW-0812">Transmembrane</keyword>
<dbReference type="PANTHER" id="PTHR31416">
    <property type="entry name" value="TRANSMEMBRANE PROTEIN 125"/>
    <property type="match status" value="1"/>
</dbReference>
<keyword evidence="1" id="KW-0472">Membrane</keyword>
<proteinExistence type="predicted"/>
<reference evidence="3" key="1">
    <citation type="submission" date="2025-08" db="UniProtKB">
        <authorList>
            <consortium name="RefSeq"/>
        </authorList>
    </citation>
    <scope>IDENTIFICATION</scope>
</reference>
<evidence type="ECO:0000313" key="2">
    <source>
        <dbReference type="Proteomes" id="UP001652741"/>
    </source>
</evidence>
<dbReference type="RefSeq" id="XP_013994939.1">
    <property type="nucleotide sequence ID" value="XM_014139464.2"/>
</dbReference>
<keyword evidence="1" id="KW-1133">Transmembrane helix</keyword>
<dbReference type="PANTHER" id="PTHR31416:SF1">
    <property type="entry name" value="TRANSMEMBRANE PROTEIN 125"/>
    <property type="match status" value="1"/>
</dbReference>
<keyword evidence="2" id="KW-1185">Reference proteome</keyword>
<name>A0A1S3LWG8_SALSA</name>
<sequence length="230" mass="25649">MAEMEEFSPMSPRRTPRRTPRVLRLDPALLQRRVLEDQVELWWFREPRRSLLCYCISVSLVLGLGLGGVGLLSTTTSLSGEWRLGVGTMLCLLALAVLLKQLLSSAVQDMNCVRSRRRIELMKSGGRADPVVILFTGMALALCGGVLLYMSLASGHHGPGQRHRDMFLSGVVLLWVGGTTGLAVAGYLLVVHLQQRRERRMLQRRRRGGRGLRDRAVRVFTVSSSRTSLI</sequence>
<protein>
    <submittedName>
        <fullName evidence="3">Transmembrane protein 125</fullName>
    </submittedName>
</protein>
<gene>
    <name evidence="3" type="primary">LOC106568800</name>
</gene>
<evidence type="ECO:0000313" key="3">
    <source>
        <dbReference type="RefSeq" id="XP_013994939.1"/>
    </source>
</evidence>
<dbReference type="Proteomes" id="UP001652741">
    <property type="component" value="Chromosome ssa14"/>
</dbReference>
<organism evidence="2 3">
    <name type="scientific">Salmo salar</name>
    <name type="common">Atlantic salmon</name>
    <dbReference type="NCBI Taxonomy" id="8030"/>
    <lineage>
        <taxon>Eukaryota</taxon>
        <taxon>Metazoa</taxon>
        <taxon>Chordata</taxon>
        <taxon>Craniata</taxon>
        <taxon>Vertebrata</taxon>
        <taxon>Euteleostomi</taxon>
        <taxon>Actinopterygii</taxon>
        <taxon>Neopterygii</taxon>
        <taxon>Teleostei</taxon>
        <taxon>Protacanthopterygii</taxon>
        <taxon>Salmoniformes</taxon>
        <taxon>Salmonidae</taxon>
        <taxon>Salmoninae</taxon>
        <taxon>Salmo</taxon>
    </lineage>
</organism>
<dbReference type="KEGG" id="sasa:106568800"/>
<dbReference type="AlphaFoldDB" id="A0A1S3LWG8"/>
<feature type="transmembrane region" description="Helical" evidence="1">
    <location>
        <begin position="84"/>
        <end position="107"/>
    </location>
</feature>
<feature type="transmembrane region" description="Helical" evidence="1">
    <location>
        <begin position="51"/>
        <end position="72"/>
    </location>
</feature>
<accession>A0A1S3LWG8</accession>
<dbReference type="Pfam" id="PF15109">
    <property type="entry name" value="TMEM125"/>
    <property type="match status" value="1"/>
</dbReference>
<dbReference type="GeneID" id="106568800"/>
<feature type="transmembrane region" description="Helical" evidence="1">
    <location>
        <begin position="128"/>
        <end position="152"/>
    </location>
</feature>
<evidence type="ECO:0000256" key="1">
    <source>
        <dbReference type="SAM" id="Phobius"/>
    </source>
</evidence>
<feature type="transmembrane region" description="Helical" evidence="1">
    <location>
        <begin position="172"/>
        <end position="193"/>
    </location>
</feature>
<dbReference type="PaxDb" id="8030-ENSSSAP00000069283"/>
<dbReference type="OrthoDB" id="8950495at2759"/>
<dbReference type="InterPro" id="IPR028165">
    <property type="entry name" value="TMEM125"/>
</dbReference>